<feature type="compositionally biased region" description="Basic and acidic residues" evidence="1">
    <location>
        <begin position="1"/>
        <end position="13"/>
    </location>
</feature>
<evidence type="ECO:0000256" key="1">
    <source>
        <dbReference type="SAM" id="MobiDB-lite"/>
    </source>
</evidence>
<proteinExistence type="predicted"/>
<dbReference type="AlphaFoldDB" id="A0A0M3JDY0"/>
<dbReference type="WBParaSite" id="ASIM_0000582101-mRNA-1">
    <property type="protein sequence ID" value="ASIM_0000582101-mRNA-1"/>
    <property type="gene ID" value="ASIM_0000582101"/>
</dbReference>
<evidence type="ECO:0000313" key="3">
    <source>
        <dbReference type="Proteomes" id="UP000267096"/>
    </source>
</evidence>
<dbReference type="Proteomes" id="UP000267096">
    <property type="component" value="Unassembled WGS sequence"/>
</dbReference>
<protein>
    <submittedName>
        <fullName evidence="4">Ovule protein</fullName>
    </submittedName>
</protein>
<sequence>MSEFTEKRDKVMGSKEQQGTTNSEYGHRLDLYETHQCITTNLKSNNSNGWSIFGWKIDGERWIFEWVKDLVGWNIPSGFDSSVQLIGNHWFEV</sequence>
<gene>
    <name evidence="2" type="ORF">ASIM_LOCUS5621</name>
</gene>
<reference evidence="2 3" key="2">
    <citation type="submission" date="2018-11" db="EMBL/GenBank/DDBJ databases">
        <authorList>
            <consortium name="Pathogen Informatics"/>
        </authorList>
    </citation>
    <scope>NUCLEOTIDE SEQUENCE [LARGE SCALE GENOMIC DNA]</scope>
</reference>
<organism evidence="4">
    <name type="scientific">Anisakis simplex</name>
    <name type="common">Herring worm</name>
    <dbReference type="NCBI Taxonomy" id="6269"/>
    <lineage>
        <taxon>Eukaryota</taxon>
        <taxon>Metazoa</taxon>
        <taxon>Ecdysozoa</taxon>
        <taxon>Nematoda</taxon>
        <taxon>Chromadorea</taxon>
        <taxon>Rhabditida</taxon>
        <taxon>Spirurina</taxon>
        <taxon>Ascaridomorpha</taxon>
        <taxon>Ascaridoidea</taxon>
        <taxon>Anisakidae</taxon>
        <taxon>Anisakis</taxon>
        <taxon>Anisakis simplex complex</taxon>
    </lineage>
</organism>
<dbReference type="EMBL" id="UYRR01011226">
    <property type="protein sequence ID" value="VDK25820.1"/>
    <property type="molecule type" value="Genomic_DNA"/>
</dbReference>
<evidence type="ECO:0000313" key="2">
    <source>
        <dbReference type="EMBL" id="VDK25820.1"/>
    </source>
</evidence>
<reference evidence="4" key="1">
    <citation type="submission" date="2017-02" db="UniProtKB">
        <authorList>
            <consortium name="WormBaseParasite"/>
        </authorList>
    </citation>
    <scope>IDENTIFICATION</scope>
</reference>
<accession>A0A0M3JDY0</accession>
<evidence type="ECO:0000313" key="4">
    <source>
        <dbReference type="WBParaSite" id="ASIM_0000582101-mRNA-1"/>
    </source>
</evidence>
<keyword evidence="3" id="KW-1185">Reference proteome</keyword>
<feature type="region of interest" description="Disordered" evidence="1">
    <location>
        <begin position="1"/>
        <end position="22"/>
    </location>
</feature>
<name>A0A0M3JDY0_ANISI</name>